<sequence length="84" mass="9457">MKAFLIVCLLLVSTFFIPSSSVTFRVPIPKLKPKPGGRVCNPFRRNCRRPRVPNLPPLPSAPPPPFYRRPNPPIFHKPPPPPTP</sequence>
<proteinExistence type="predicted"/>
<dbReference type="EMBL" id="JAXUIC010000002">
    <property type="protein sequence ID" value="KAK4602229.1"/>
    <property type="molecule type" value="Genomic_DNA"/>
</dbReference>
<feature type="compositionally biased region" description="Pro residues" evidence="1">
    <location>
        <begin position="53"/>
        <end position="84"/>
    </location>
</feature>
<evidence type="ECO:0000256" key="1">
    <source>
        <dbReference type="SAM" id="MobiDB-lite"/>
    </source>
</evidence>
<feature type="signal peptide" evidence="2">
    <location>
        <begin position="1"/>
        <end position="21"/>
    </location>
</feature>
<dbReference type="AlphaFoldDB" id="A0AAN7J7K2"/>
<feature type="chain" id="PRO_5044710748" evidence="2">
    <location>
        <begin position="22"/>
        <end position="84"/>
    </location>
</feature>
<dbReference type="EMBL" id="JAXUIC010000002">
    <property type="protein sequence ID" value="KAK4602228.1"/>
    <property type="molecule type" value="Genomic_DNA"/>
</dbReference>
<evidence type="ECO:0000313" key="3">
    <source>
        <dbReference type="EMBL" id="KAK4602229.1"/>
    </source>
</evidence>
<feature type="region of interest" description="Disordered" evidence="1">
    <location>
        <begin position="42"/>
        <end position="84"/>
    </location>
</feature>
<protein>
    <submittedName>
        <fullName evidence="3">Uncharacterized protein</fullName>
    </submittedName>
</protein>
<keyword evidence="4" id="KW-1185">Reference proteome</keyword>
<comment type="caution">
    <text evidence="3">The sequence shown here is derived from an EMBL/GenBank/DDBJ whole genome shotgun (WGS) entry which is preliminary data.</text>
</comment>
<evidence type="ECO:0000256" key="2">
    <source>
        <dbReference type="SAM" id="SignalP"/>
    </source>
</evidence>
<evidence type="ECO:0000313" key="4">
    <source>
        <dbReference type="Proteomes" id="UP001324115"/>
    </source>
</evidence>
<organism evidence="3 4">
    <name type="scientific">Quercus rubra</name>
    <name type="common">Northern red oak</name>
    <name type="synonym">Quercus borealis</name>
    <dbReference type="NCBI Taxonomy" id="3512"/>
    <lineage>
        <taxon>Eukaryota</taxon>
        <taxon>Viridiplantae</taxon>
        <taxon>Streptophyta</taxon>
        <taxon>Embryophyta</taxon>
        <taxon>Tracheophyta</taxon>
        <taxon>Spermatophyta</taxon>
        <taxon>Magnoliopsida</taxon>
        <taxon>eudicotyledons</taxon>
        <taxon>Gunneridae</taxon>
        <taxon>Pentapetalae</taxon>
        <taxon>rosids</taxon>
        <taxon>fabids</taxon>
        <taxon>Fagales</taxon>
        <taxon>Fagaceae</taxon>
        <taxon>Quercus</taxon>
    </lineage>
</organism>
<name>A0AAN7J7K2_QUERU</name>
<accession>A0AAN7J7K2</accession>
<dbReference type="Proteomes" id="UP001324115">
    <property type="component" value="Unassembled WGS sequence"/>
</dbReference>
<gene>
    <name evidence="3" type="ORF">RGQ29_011323</name>
</gene>
<keyword evidence="2" id="KW-0732">Signal</keyword>
<reference evidence="3 4" key="1">
    <citation type="journal article" date="2023" name="G3 (Bethesda)">
        <title>A haplotype-resolved chromosome-scale genome for Quercus rubra L. provides insights into the genetics of adaptive traits for red oak species.</title>
        <authorList>
            <person name="Kapoor B."/>
            <person name="Jenkins J."/>
            <person name="Schmutz J."/>
            <person name="Zhebentyayeva T."/>
            <person name="Kuelheim C."/>
            <person name="Coggeshall M."/>
            <person name="Heim C."/>
            <person name="Lasky J.R."/>
            <person name="Leites L."/>
            <person name="Islam-Faridi N."/>
            <person name="Romero-Severson J."/>
            <person name="DeLeo V.L."/>
            <person name="Lucas S.M."/>
            <person name="Lazic D."/>
            <person name="Gailing O."/>
            <person name="Carlson J."/>
            <person name="Staton M."/>
        </authorList>
    </citation>
    <scope>NUCLEOTIDE SEQUENCE [LARGE SCALE GENOMIC DNA]</scope>
    <source>
        <strain evidence="3">Pseudo-F2</strain>
    </source>
</reference>